<keyword evidence="3" id="KW-0804">Transcription</keyword>
<dbReference type="PANTHER" id="PTHR24567">
    <property type="entry name" value="CRP FAMILY TRANSCRIPTIONAL REGULATORY PROTEIN"/>
    <property type="match status" value="1"/>
</dbReference>
<reference evidence="7" key="3">
    <citation type="submission" date="2020-05" db="EMBL/GenBank/DDBJ databases">
        <title>Genomic insights into acetone-butanol-ethanol (ABE) fermentation by sequencing solventogenic clostridia strains.</title>
        <authorList>
            <person name="Brown S."/>
        </authorList>
    </citation>
    <scope>NUCLEOTIDE SEQUENCE</scope>
    <source>
        <strain evidence="7">DJ126</strain>
    </source>
</reference>
<dbReference type="CDD" id="cd00038">
    <property type="entry name" value="CAP_ED"/>
    <property type="match status" value="1"/>
</dbReference>
<dbReference type="SUPFAM" id="SSF51206">
    <property type="entry name" value="cAMP-binding domain-like"/>
    <property type="match status" value="1"/>
</dbReference>
<dbReference type="RefSeq" id="WP_041895782.1">
    <property type="nucleotide sequence ID" value="NZ_CP010086.2"/>
</dbReference>
<evidence type="ECO:0000256" key="3">
    <source>
        <dbReference type="ARBA" id="ARBA00023163"/>
    </source>
</evidence>
<protein>
    <submittedName>
        <fullName evidence="7">CRP-like cAMP-binding protein</fullName>
    </submittedName>
</protein>
<dbReference type="Gene3D" id="2.60.120.10">
    <property type="entry name" value="Jelly Rolls"/>
    <property type="match status" value="1"/>
</dbReference>
<dbReference type="InterPro" id="IPR036390">
    <property type="entry name" value="WH_DNA-bd_sf"/>
</dbReference>
<evidence type="ECO:0000313" key="8">
    <source>
        <dbReference type="Proteomes" id="UP000031866"/>
    </source>
</evidence>
<dbReference type="Pfam" id="PF00027">
    <property type="entry name" value="cNMP_binding"/>
    <property type="match status" value="1"/>
</dbReference>
<keyword evidence="2" id="KW-0238">DNA-binding</keyword>
<dbReference type="AlphaFoldDB" id="A0A0B5QJR9"/>
<dbReference type="InterPro" id="IPR036388">
    <property type="entry name" value="WH-like_DNA-bd_sf"/>
</dbReference>
<evidence type="ECO:0000259" key="5">
    <source>
        <dbReference type="PROSITE" id="PS51063"/>
    </source>
</evidence>
<accession>A0A0B5QJR9</accession>
<evidence type="ECO:0000313" key="6">
    <source>
        <dbReference type="EMBL" id="AJG98486.1"/>
    </source>
</evidence>
<evidence type="ECO:0000313" key="7">
    <source>
        <dbReference type="EMBL" id="NRV07279.1"/>
    </source>
</evidence>
<proteinExistence type="predicted"/>
<organism evidence="6 8">
    <name type="scientific">Clostridium beijerinckii</name>
    <name type="common">Clostridium MP</name>
    <dbReference type="NCBI Taxonomy" id="1520"/>
    <lineage>
        <taxon>Bacteria</taxon>
        <taxon>Bacillati</taxon>
        <taxon>Bacillota</taxon>
        <taxon>Clostridia</taxon>
        <taxon>Eubacteriales</taxon>
        <taxon>Clostridiaceae</taxon>
        <taxon>Clostridium</taxon>
    </lineage>
</organism>
<dbReference type="KEGG" id="cbei:LF65_01885"/>
<dbReference type="InterPro" id="IPR000595">
    <property type="entry name" value="cNMP-bd_dom"/>
</dbReference>
<reference evidence="6" key="2">
    <citation type="submission" date="2016-02" db="EMBL/GenBank/DDBJ databases">
        <title>Genome sequence of Clostridium beijerinckii strain 59B.</title>
        <authorList>
            <person name="Little G.T."/>
            <person name="Minton N.P."/>
        </authorList>
    </citation>
    <scope>NUCLEOTIDE SEQUENCE</scope>
    <source>
        <strain evidence="6">NCIMB 14988</strain>
    </source>
</reference>
<dbReference type="EMBL" id="JABSXK010000001">
    <property type="protein sequence ID" value="NRV07279.1"/>
    <property type="molecule type" value="Genomic_DNA"/>
</dbReference>
<dbReference type="InterPro" id="IPR050397">
    <property type="entry name" value="Env_Response_Regulators"/>
</dbReference>
<feature type="domain" description="Cyclic nucleotide-binding" evidence="4">
    <location>
        <begin position="10"/>
        <end position="118"/>
    </location>
</feature>
<dbReference type="SUPFAM" id="SSF46785">
    <property type="entry name" value="Winged helix' DNA-binding domain"/>
    <property type="match status" value="1"/>
</dbReference>
<dbReference type="Proteomes" id="UP000821656">
    <property type="component" value="Unassembled WGS sequence"/>
</dbReference>
<reference evidence="8" key="1">
    <citation type="submission" date="2014-12" db="EMBL/GenBank/DDBJ databases">
        <title>Genome sequence of Clostridium beijerinckii strain 59B.</title>
        <authorList>
            <person name="Little G.T."/>
            <person name="Minton N.P."/>
        </authorList>
    </citation>
    <scope>NUCLEOTIDE SEQUENCE [LARGE SCALE GENOMIC DNA]</scope>
    <source>
        <strain evidence="8">59B</strain>
    </source>
</reference>
<dbReference type="GO" id="GO:0005829">
    <property type="term" value="C:cytosol"/>
    <property type="evidence" value="ECO:0007669"/>
    <property type="project" value="TreeGrafter"/>
</dbReference>
<dbReference type="Proteomes" id="UP000031866">
    <property type="component" value="Chromosome"/>
</dbReference>
<evidence type="ECO:0000256" key="2">
    <source>
        <dbReference type="ARBA" id="ARBA00023125"/>
    </source>
</evidence>
<dbReference type="OrthoDB" id="581021at2"/>
<dbReference type="InterPro" id="IPR012318">
    <property type="entry name" value="HTH_CRP"/>
</dbReference>
<dbReference type="SMART" id="SM00100">
    <property type="entry name" value="cNMP"/>
    <property type="match status" value="1"/>
</dbReference>
<dbReference type="PROSITE" id="PS50042">
    <property type="entry name" value="CNMP_BINDING_3"/>
    <property type="match status" value="1"/>
</dbReference>
<dbReference type="STRING" id="1520.LF65_01885"/>
<dbReference type="GO" id="GO:0003677">
    <property type="term" value="F:DNA binding"/>
    <property type="evidence" value="ECO:0007669"/>
    <property type="project" value="UniProtKB-KW"/>
</dbReference>
<evidence type="ECO:0000259" key="4">
    <source>
        <dbReference type="PROSITE" id="PS50042"/>
    </source>
</evidence>
<sequence>MIKIEDNIRLSEYINENKLENLFSEDMGRYMELYMFNKNEYICREEEILENMYFLVKGKAKVSKHLENGKSLLISFYSPITIIGDAEFVRNNPTDCSVQAIKDTYCIGIRFDIVRKILINDCKFLVNLCSYLSEKLTNSSTNTSINLLYPLENRLASYIIAFSEIENSNTRKIVFRENYIEIAELLGTSYRHLSRTLNKLCLEGILKRDNKEYFIQDYDKLLYLAGDLYK</sequence>
<dbReference type="PROSITE" id="PS51063">
    <property type="entry name" value="HTH_CRP_2"/>
    <property type="match status" value="1"/>
</dbReference>
<gene>
    <name evidence="7" type="ORF">DFH45_000242</name>
    <name evidence="6" type="ORF">LF65_01885</name>
</gene>
<dbReference type="PANTHER" id="PTHR24567:SF26">
    <property type="entry name" value="REGULATORY PROTEIN YEIL"/>
    <property type="match status" value="1"/>
</dbReference>
<dbReference type="Gene3D" id="1.10.10.10">
    <property type="entry name" value="Winged helix-like DNA-binding domain superfamily/Winged helix DNA-binding domain"/>
    <property type="match status" value="1"/>
</dbReference>
<keyword evidence="1" id="KW-0805">Transcription regulation</keyword>
<feature type="domain" description="HTH crp-type" evidence="5">
    <location>
        <begin position="149"/>
        <end position="219"/>
    </location>
</feature>
<dbReference type="Pfam" id="PF13545">
    <property type="entry name" value="HTH_Crp_2"/>
    <property type="match status" value="1"/>
</dbReference>
<dbReference type="InterPro" id="IPR014710">
    <property type="entry name" value="RmlC-like_jellyroll"/>
</dbReference>
<dbReference type="InterPro" id="IPR018490">
    <property type="entry name" value="cNMP-bd_dom_sf"/>
</dbReference>
<dbReference type="GO" id="GO:0003700">
    <property type="term" value="F:DNA-binding transcription factor activity"/>
    <property type="evidence" value="ECO:0007669"/>
    <property type="project" value="TreeGrafter"/>
</dbReference>
<dbReference type="EMBL" id="CP010086">
    <property type="protein sequence ID" value="AJG98486.1"/>
    <property type="molecule type" value="Genomic_DNA"/>
</dbReference>
<evidence type="ECO:0000256" key="1">
    <source>
        <dbReference type="ARBA" id="ARBA00023015"/>
    </source>
</evidence>
<name>A0A0B5QJR9_CLOBE</name>